<keyword evidence="1" id="KW-1133">Transmembrane helix</keyword>
<evidence type="ECO:0000313" key="3">
    <source>
        <dbReference type="Proteomes" id="UP001160130"/>
    </source>
</evidence>
<sequence>MLLPKLFDMGISVPDNQRVPMPTTVETVLSVVAVLSFAAFVTFLVLFIVSRRQLTSAPREAELKGLPGTHLLYTVTT</sequence>
<name>A0ABT6KXQ0_9MYCO</name>
<comment type="caution">
    <text evidence="2">The sequence shown here is derived from an EMBL/GenBank/DDBJ whole genome shotgun (WGS) entry which is preliminary data.</text>
</comment>
<evidence type="ECO:0000256" key="1">
    <source>
        <dbReference type="SAM" id="Phobius"/>
    </source>
</evidence>
<keyword evidence="1" id="KW-0472">Membrane</keyword>
<dbReference type="EMBL" id="JARXVE010000003">
    <property type="protein sequence ID" value="MDH6195492.1"/>
    <property type="molecule type" value="Genomic_DNA"/>
</dbReference>
<keyword evidence="1" id="KW-0812">Transmembrane</keyword>
<feature type="transmembrane region" description="Helical" evidence="1">
    <location>
        <begin position="28"/>
        <end position="49"/>
    </location>
</feature>
<organism evidence="2 3">
    <name type="scientific">Mycolicibacterium frederiksbergense</name>
    <dbReference type="NCBI Taxonomy" id="117567"/>
    <lineage>
        <taxon>Bacteria</taxon>
        <taxon>Bacillati</taxon>
        <taxon>Actinomycetota</taxon>
        <taxon>Actinomycetes</taxon>
        <taxon>Mycobacteriales</taxon>
        <taxon>Mycobacteriaceae</taxon>
        <taxon>Mycolicibacterium</taxon>
    </lineage>
</organism>
<keyword evidence="3" id="KW-1185">Reference proteome</keyword>
<evidence type="ECO:0000313" key="2">
    <source>
        <dbReference type="EMBL" id="MDH6195492.1"/>
    </source>
</evidence>
<protein>
    <submittedName>
        <fullName evidence="2">Uncharacterized protein</fullName>
    </submittedName>
</protein>
<reference evidence="2 3" key="1">
    <citation type="submission" date="2023-04" db="EMBL/GenBank/DDBJ databases">
        <title>Forest soil microbial communities from Buena Vista Peninsula, Colon Province, Panama.</title>
        <authorList>
            <person name="Bouskill N."/>
        </authorList>
    </citation>
    <scope>NUCLEOTIDE SEQUENCE [LARGE SCALE GENOMIC DNA]</scope>
    <source>
        <strain evidence="2 3">AC80</strain>
    </source>
</reference>
<gene>
    <name evidence="2" type="ORF">M2272_002132</name>
</gene>
<accession>A0ABT6KXQ0</accession>
<proteinExistence type="predicted"/>
<dbReference type="Proteomes" id="UP001160130">
    <property type="component" value="Unassembled WGS sequence"/>
</dbReference>